<dbReference type="SMART" id="SM00233">
    <property type="entry name" value="PH"/>
    <property type="match status" value="1"/>
</dbReference>
<evidence type="ECO:0000259" key="3">
    <source>
        <dbReference type="PROSITE" id="PS50002"/>
    </source>
</evidence>
<protein>
    <submittedName>
        <fullName evidence="5">Sesquipedalian</fullName>
    </submittedName>
</protein>
<feature type="domain" description="PH" evidence="4">
    <location>
        <begin position="72"/>
        <end position="168"/>
    </location>
</feature>
<dbReference type="InterPro" id="IPR011993">
    <property type="entry name" value="PH-like_dom_sf"/>
</dbReference>
<dbReference type="Gene3D" id="2.30.30.40">
    <property type="entry name" value="SH3 Domains"/>
    <property type="match status" value="1"/>
</dbReference>
<dbReference type="InterPro" id="IPR001849">
    <property type="entry name" value="PH_domain"/>
</dbReference>
<dbReference type="InterPro" id="IPR001452">
    <property type="entry name" value="SH3_domain"/>
</dbReference>
<organism evidence="5 6">
    <name type="scientific">Anaeramoeba flamelloides</name>
    <dbReference type="NCBI Taxonomy" id="1746091"/>
    <lineage>
        <taxon>Eukaryota</taxon>
        <taxon>Metamonada</taxon>
        <taxon>Anaeramoebidae</taxon>
        <taxon>Anaeramoeba</taxon>
    </lineage>
</organism>
<comment type="caution">
    <text evidence="5">The sequence shown here is derived from an EMBL/GenBank/DDBJ whole genome shotgun (WGS) entry which is preliminary data.</text>
</comment>
<dbReference type="PROSITE" id="PS50003">
    <property type="entry name" value="PH_DOMAIN"/>
    <property type="match status" value="1"/>
</dbReference>
<dbReference type="InterPro" id="IPR036028">
    <property type="entry name" value="SH3-like_dom_sf"/>
</dbReference>
<dbReference type="EMBL" id="JAOAOG010000308">
    <property type="protein sequence ID" value="KAJ6230837.1"/>
    <property type="molecule type" value="Genomic_DNA"/>
</dbReference>
<proteinExistence type="predicted"/>
<name>A0ABQ8XFN1_9EUKA</name>
<evidence type="ECO:0000256" key="2">
    <source>
        <dbReference type="PROSITE-ProRule" id="PRU00192"/>
    </source>
</evidence>
<dbReference type="SUPFAM" id="SSF50044">
    <property type="entry name" value="SH3-domain"/>
    <property type="match status" value="1"/>
</dbReference>
<dbReference type="SUPFAM" id="SSF50729">
    <property type="entry name" value="PH domain-like"/>
    <property type="match status" value="1"/>
</dbReference>
<feature type="domain" description="SH3" evidence="3">
    <location>
        <begin position="1"/>
        <end position="62"/>
    </location>
</feature>
<evidence type="ECO:0000313" key="5">
    <source>
        <dbReference type="EMBL" id="KAJ6230837.1"/>
    </source>
</evidence>
<dbReference type="Pfam" id="PF14604">
    <property type="entry name" value="SH3_9"/>
    <property type="match status" value="1"/>
</dbReference>
<reference evidence="5" key="1">
    <citation type="submission" date="2022-08" db="EMBL/GenBank/DDBJ databases">
        <title>Novel sulfate-reducing endosymbionts in the free-living metamonad Anaeramoeba.</title>
        <authorList>
            <person name="Jerlstrom-Hultqvist J."/>
            <person name="Cepicka I."/>
            <person name="Gallot-Lavallee L."/>
            <person name="Salas-Leiva D."/>
            <person name="Curtis B.A."/>
            <person name="Zahonova K."/>
            <person name="Pipaliya S."/>
            <person name="Dacks J."/>
            <person name="Roger A.J."/>
        </authorList>
    </citation>
    <scope>NUCLEOTIDE SEQUENCE</scope>
    <source>
        <strain evidence="5">Schooner1</strain>
    </source>
</reference>
<dbReference type="Gene3D" id="2.30.29.30">
    <property type="entry name" value="Pleckstrin-homology domain (PH domain)/Phosphotyrosine-binding domain (PTB)"/>
    <property type="match status" value="1"/>
</dbReference>
<evidence type="ECO:0000313" key="6">
    <source>
        <dbReference type="Proteomes" id="UP001150062"/>
    </source>
</evidence>
<accession>A0ABQ8XFN1</accession>
<dbReference type="Pfam" id="PF00169">
    <property type="entry name" value="PH"/>
    <property type="match status" value="1"/>
</dbReference>
<dbReference type="SMART" id="SM00326">
    <property type="entry name" value="SH3"/>
    <property type="match status" value="1"/>
</dbReference>
<dbReference type="PROSITE" id="PS50002">
    <property type="entry name" value="SH3"/>
    <property type="match status" value="1"/>
</dbReference>
<sequence length="252" mass="30060">MTDTTFLVLHAYKSKKEGEITLNIGDLVSITQELKKGFCYGKINGNNKKGIFPRRIVEQYDENWVMNAPLDQPILKGSLSKRRSKFQSWKKRNVQLYPRSLCWNKKLNSEPIGLVLLTDCRKLVKIQHKKKTKYPIFFLQSSTKSWKFKCKSESDREVWVSTLVKQINTLSKEFEYLEARNYTKLKKNNQKSQDSLLENPQLQKTTQKQKKFSRRSLTFQKHRVKKSVWVLQQILNKQHFQKLFFSRLYKRM</sequence>
<evidence type="ECO:0000259" key="4">
    <source>
        <dbReference type="PROSITE" id="PS50003"/>
    </source>
</evidence>
<evidence type="ECO:0000256" key="1">
    <source>
        <dbReference type="ARBA" id="ARBA00022443"/>
    </source>
</evidence>
<gene>
    <name evidence="5" type="ORF">M0813_06405</name>
</gene>
<keyword evidence="1 2" id="KW-0728">SH3 domain</keyword>
<keyword evidence="6" id="KW-1185">Reference proteome</keyword>
<dbReference type="Proteomes" id="UP001150062">
    <property type="component" value="Unassembled WGS sequence"/>
</dbReference>